<gene>
    <name evidence="2" type="ORF">LOAG_10416</name>
</gene>
<dbReference type="GeneID" id="9947862"/>
<dbReference type="CTD" id="9947862"/>
<name>A0A1S0TRG9_LOALO</name>
<accession>A0A1S0TRG9</accession>
<dbReference type="AlphaFoldDB" id="A0A1S0TRG9"/>
<dbReference type="InParanoid" id="A0A1S0TRG9"/>
<dbReference type="RefSeq" id="XP_020301673.1">
    <property type="nucleotide sequence ID" value="XM_020448158.1"/>
</dbReference>
<evidence type="ECO:0000313" key="2">
    <source>
        <dbReference type="EMBL" id="EFO18081.2"/>
    </source>
</evidence>
<keyword evidence="1" id="KW-1133">Transmembrane helix</keyword>
<reference evidence="2" key="1">
    <citation type="submission" date="2012-04" db="EMBL/GenBank/DDBJ databases">
        <title>The Genome Sequence of Loa loa.</title>
        <authorList>
            <consortium name="The Broad Institute Genome Sequencing Platform"/>
            <consortium name="Broad Institute Genome Sequencing Center for Infectious Disease"/>
            <person name="Nutman T.B."/>
            <person name="Fink D.L."/>
            <person name="Russ C."/>
            <person name="Young S."/>
            <person name="Zeng Q."/>
            <person name="Gargeya S."/>
            <person name="Alvarado L."/>
            <person name="Berlin A."/>
            <person name="Chapman S.B."/>
            <person name="Chen Z."/>
            <person name="Freedman E."/>
            <person name="Gellesch M."/>
            <person name="Goldberg J."/>
            <person name="Griggs A."/>
            <person name="Gujja S."/>
            <person name="Heilman E.R."/>
            <person name="Heiman D."/>
            <person name="Howarth C."/>
            <person name="Mehta T."/>
            <person name="Neiman D."/>
            <person name="Pearson M."/>
            <person name="Roberts A."/>
            <person name="Saif S."/>
            <person name="Shea T."/>
            <person name="Shenoy N."/>
            <person name="Sisk P."/>
            <person name="Stolte C."/>
            <person name="Sykes S."/>
            <person name="White J."/>
            <person name="Yandava C."/>
            <person name="Haas B."/>
            <person name="Henn M.R."/>
            <person name="Nusbaum C."/>
            <person name="Birren B."/>
        </authorList>
    </citation>
    <scope>NUCLEOTIDE SEQUENCE [LARGE SCALE GENOMIC DNA]</scope>
</reference>
<evidence type="ECO:0000256" key="1">
    <source>
        <dbReference type="SAM" id="Phobius"/>
    </source>
</evidence>
<feature type="transmembrane region" description="Helical" evidence="1">
    <location>
        <begin position="55"/>
        <end position="80"/>
    </location>
</feature>
<protein>
    <submittedName>
        <fullName evidence="2">Uncharacterized protein</fullName>
    </submittedName>
</protein>
<keyword evidence="1" id="KW-0812">Transmembrane</keyword>
<proteinExistence type="predicted"/>
<sequence length="84" mass="9726">MALYSEICNDEVGLKLYAFIDGDNMDHLSELNAKDLQHLKITQTDDNQKYTTLKFIIHILLLGVTDMPIYFMLLSAILIFKFKN</sequence>
<keyword evidence="1" id="KW-0472">Membrane</keyword>
<dbReference type="KEGG" id="loa:LOAG_10416"/>
<organism evidence="2">
    <name type="scientific">Loa loa</name>
    <name type="common">Eye worm</name>
    <name type="synonym">Filaria loa</name>
    <dbReference type="NCBI Taxonomy" id="7209"/>
    <lineage>
        <taxon>Eukaryota</taxon>
        <taxon>Metazoa</taxon>
        <taxon>Ecdysozoa</taxon>
        <taxon>Nematoda</taxon>
        <taxon>Chromadorea</taxon>
        <taxon>Rhabditida</taxon>
        <taxon>Spirurina</taxon>
        <taxon>Spiruromorpha</taxon>
        <taxon>Filarioidea</taxon>
        <taxon>Onchocercidae</taxon>
        <taxon>Loa</taxon>
    </lineage>
</organism>
<dbReference type="EMBL" id="JH712138">
    <property type="protein sequence ID" value="EFO18081.2"/>
    <property type="molecule type" value="Genomic_DNA"/>
</dbReference>